<keyword evidence="5" id="KW-1185">Reference proteome</keyword>
<dbReference type="CDD" id="cd01651">
    <property type="entry name" value="RT_G2_intron"/>
    <property type="match status" value="1"/>
</dbReference>
<evidence type="ECO:0000313" key="4">
    <source>
        <dbReference type="EMBL" id="SOC45140.1"/>
    </source>
</evidence>
<dbReference type="Proteomes" id="UP000219412">
    <property type="component" value="Unassembled WGS sequence"/>
</dbReference>
<dbReference type="Gene3D" id="3.30.70.270">
    <property type="match status" value="1"/>
</dbReference>
<dbReference type="InterPro" id="IPR043128">
    <property type="entry name" value="Rev_trsase/Diguanyl_cyclase"/>
</dbReference>
<keyword evidence="1" id="KW-0234">DNA repair</keyword>
<dbReference type="PANTHER" id="PTHR34047:SF8">
    <property type="entry name" value="PROTEIN YKFC"/>
    <property type="match status" value="1"/>
</dbReference>
<gene>
    <name evidence="4" type="ORF">SAMN05878391_2628</name>
</gene>
<dbReference type="InterPro" id="IPR051083">
    <property type="entry name" value="GrpII_Intron_Splice-Mob/Def"/>
</dbReference>
<dbReference type="InterPro" id="IPR013597">
    <property type="entry name" value="Mat_intron_G2"/>
</dbReference>
<keyword evidence="1" id="KW-0227">DNA damage</keyword>
<keyword evidence="4" id="KW-0808">Transferase</keyword>
<proteinExistence type="predicted"/>
<dbReference type="AlphaFoldDB" id="A0A285UTG9"/>
<evidence type="ECO:0000256" key="2">
    <source>
        <dbReference type="SAM" id="MobiDB-lite"/>
    </source>
</evidence>
<dbReference type="GO" id="GO:0006281">
    <property type="term" value="P:DNA repair"/>
    <property type="evidence" value="ECO:0007669"/>
    <property type="project" value="UniProtKB-KW"/>
</dbReference>
<name>A0A285UTG9_9STAP</name>
<reference evidence="5" key="1">
    <citation type="submission" date="2017-08" db="EMBL/GenBank/DDBJ databases">
        <authorList>
            <person name="Varghese N."/>
            <person name="Submissions S."/>
        </authorList>
    </citation>
    <scope>NUCLEOTIDE SEQUENCE [LARGE SCALE GENOMIC DNA]</scope>
    <source>
        <strain evidence="5">DSM 23173</strain>
    </source>
</reference>
<dbReference type="Pfam" id="PF00078">
    <property type="entry name" value="RVT_1"/>
    <property type="match status" value="1"/>
</dbReference>
<feature type="region of interest" description="Disordered" evidence="2">
    <location>
        <begin position="1"/>
        <end position="20"/>
    </location>
</feature>
<dbReference type="PROSITE" id="PS50878">
    <property type="entry name" value="RT_POL"/>
    <property type="match status" value="1"/>
</dbReference>
<dbReference type="InterPro" id="IPR000477">
    <property type="entry name" value="RT_dom"/>
</dbReference>
<organism evidence="4 5">
    <name type="scientific">Salinicoccus kekensis</name>
    <dbReference type="NCBI Taxonomy" id="714307"/>
    <lineage>
        <taxon>Bacteria</taxon>
        <taxon>Bacillati</taxon>
        <taxon>Bacillota</taxon>
        <taxon>Bacilli</taxon>
        <taxon>Bacillales</taxon>
        <taxon>Staphylococcaceae</taxon>
        <taxon>Salinicoccus</taxon>
    </lineage>
</organism>
<protein>
    <submittedName>
        <fullName evidence="4">Group II intron reverse transcriptase/maturase</fullName>
    </submittedName>
</protein>
<keyword evidence="4" id="KW-0548">Nucleotidyltransferase</keyword>
<dbReference type="PANTHER" id="PTHR34047">
    <property type="entry name" value="NUCLEAR INTRON MATURASE 1, MITOCHONDRIAL-RELATED"/>
    <property type="match status" value="1"/>
</dbReference>
<feature type="domain" description="Reverse transcriptase" evidence="3">
    <location>
        <begin position="72"/>
        <end position="298"/>
    </location>
</feature>
<evidence type="ECO:0000313" key="5">
    <source>
        <dbReference type="Proteomes" id="UP000219412"/>
    </source>
</evidence>
<dbReference type="InterPro" id="IPR043502">
    <property type="entry name" value="DNA/RNA_pol_sf"/>
</dbReference>
<dbReference type="GO" id="GO:0003964">
    <property type="term" value="F:RNA-directed DNA polymerase activity"/>
    <property type="evidence" value="ECO:0007669"/>
    <property type="project" value="UniProtKB-KW"/>
</dbReference>
<keyword evidence="4" id="KW-0695">RNA-directed DNA polymerase</keyword>
<dbReference type="Pfam" id="PF08388">
    <property type="entry name" value="GIIM"/>
    <property type="match status" value="1"/>
</dbReference>
<accession>A0A285UTG9</accession>
<dbReference type="EMBL" id="OBQF01000008">
    <property type="protein sequence ID" value="SOC45140.1"/>
    <property type="molecule type" value="Genomic_DNA"/>
</dbReference>
<evidence type="ECO:0000259" key="3">
    <source>
        <dbReference type="PROSITE" id="PS50878"/>
    </source>
</evidence>
<evidence type="ECO:0000256" key="1">
    <source>
        <dbReference type="ARBA" id="ARBA00023204"/>
    </source>
</evidence>
<feature type="compositionally biased region" description="Basic and acidic residues" evidence="2">
    <location>
        <begin position="8"/>
        <end position="20"/>
    </location>
</feature>
<sequence length="448" mass="52055">MSVSQRLLKSEVSDRHMNGKEETSVKLLEAILSNQNMNQAYKRVYRNKGASGVDGVTIEALKQYLKDNKDELRQRIRTRQYRPQAALRVEIPKENGKMRKLGIPTVVDRVVQQAIHQVLSPIFETQFSDFSYGFRPGRSCEMAIIQSLEFLNDGYDWVVDIDLERFFDTVHHDKLMRIISNTIDDGDVISLIRKYLVSGVMVKGKYEHTPVGTPQGGNLSPLLSNIMLNELDKELEERGLRFTRYADDALIFVKSEKAAHRVMASVTKFIEGKLGLIVNSEKSRIVRPKAMKFLGFGYFYDNRTRRYAVRPHENSVQKFQRRLKQLTKRSWSVSLDYRILKLKQVIYGWVNYFRLSHMKKKMAQVDSKLRARIRVIIWKQWKVAKKQIQSLIQLGIPREEAKGLTYCRKGYRYIGLSKVINRAISNKRLSQRGLPSVSAYYLKVHTVI</sequence>
<dbReference type="InterPro" id="IPR030931">
    <property type="entry name" value="Group_II_RT_mat"/>
</dbReference>
<dbReference type="SUPFAM" id="SSF56672">
    <property type="entry name" value="DNA/RNA polymerases"/>
    <property type="match status" value="1"/>
</dbReference>
<dbReference type="NCBIfam" id="TIGR04416">
    <property type="entry name" value="group_II_RT_mat"/>
    <property type="match status" value="1"/>
</dbReference>